<accession>A0A812M711</accession>
<evidence type="ECO:0000256" key="1">
    <source>
        <dbReference type="SAM" id="MobiDB-lite"/>
    </source>
</evidence>
<evidence type="ECO:0008006" key="5">
    <source>
        <dbReference type="Google" id="ProtNLM"/>
    </source>
</evidence>
<evidence type="ECO:0000313" key="3">
    <source>
        <dbReference type="EMBL" id="CAE7259711.1"/>
    </source>
</evidence>
<protein>
    <recommendedName>
        <fullName evidence="5">Sulfotransferase domain-containing protein</fullName>
    </recommendedName>
</protein>
<name>A0A812M711_SYMPI</name>
<feature type="signal peptide" evidence="2">
    <location>
        <begin position="1"/>
        <end position="19"/>
    </location>
</feature>
<dbReference type="AlphaFoldDB" id="A0A812M711"/>
<feature type="compositionally biased region" description="Basic and acidic residues" evidence="1">
    <location>
        <begin position="654"/>
        <end position="668"/>
    </location>
</feature>
<feature type="region of interest" description="Disordered" evidence="1">
    <location>
        <begin position="406"/>
        <end position="427"/>
    </location>
</feature>
<gene>
    <name evidence="3" type="ORF">SPIL2461_LOCUS5403</name>
</gene>
<keyword evidence="2" id="KW-0732">Signal</keyword>
<keyword evidence="4" id="KW-1185">Reference proteome</keyword>
<proteinExistence type="predicted"/>
<reference evidence="3" key="1">
    <citation type="submission" date="2021-02" db="EMBL/GenBank/DDBJ databases">
        <authorList>
            <person name="Dougan E. K."/>
            <person name="Rhodes N."/>
            <person name="Thang M."/>
            <person name="Chan C."/>
        </authorList>
    </citation>
    <scope>NUCLEOTIDE SEQUENCE</scope>
</reference>
<dbReference type="Proteomes" id="UP000649617">
    <property type="component" value="Unassembled WGS sequence"/>
</dbReference>
<evidence type="ECO:0000256" key="2">
    <source>
        <dbReference type="SAM" id="SignalP"/>
    </source>
</evidence>
<feature type="region of interest" description="Disordered" evidence="1">
    <location>
        <begin position="631"/>
        <end position="703"/>
    </location>
</feature>
<sequence length="744" mass="81122">MAFAFRCLQFLLPVLPVLATLDAGESLESTTLLELRKRSVKRPLLVIHAGLHKTGTTSLQLSMNTCNDWAGTVGVTSLVLEGQPKKVNHNFLVHFADSLGWELPLYKETLELRNESAYLRTWEKLRACEERHFAGLAPCRALLSSELFTEAQVPVWQSLFEKLPKWEVRVLIFHRYYPAWLLSLYGEYQRDYMVDTAHNPMSLLEFALEGPGAQLSPRRTLERIQEAFSVCKGGDSAQCSVQGASYDIFQHQGYDQYEYLVLNVTLDLQGKDFQAANRSLWEGCPQRVLTHASPPNLTLAVDIVRLLKNSHQARGCTSQFLLSASNPEVLELANKEILPVTCMDIGNLLADDSARWFENAHLTPPTYHKDSQFCQIKQQALTPEHWRVMHALTSACNDGSDMRIAKEKSTGEQGEQHASQAPAASKASHAWLKASPSIASIGDLSRASHLATEVDAGRSFFVQSPVHREAESPADSWQAMLSEQASSGASVGTFSTLGSRTSPPASGSGALPDGFLFSGKDHGDGASEGASEAVAFSERGFSVPVLSENPPTLTAAESTPRTLPGDKETLFGEAVEGSQNDLVLSASSGSGLEGLFGEGSSQLQISSYVSGYDGFDSRDLKNVKQVQLPQARGLNEYEKPGAQQAPKAWKAKPKKEAEPKAEKAEKARPRPIMATHSTHSTHPAASFSRPSEALGHTGTAQHKEHNELLDRLDGIPQQKPGLKGMAGVFSDEAARPVVRVMAAN</sequence>
<comment type="caution">
    <text evidence="3">The sequence shown here is derived from an EMBL/GenBank/DDBJ whole genome shotgun (WGS) entry which is preliminary data.</text>
</comment>
<dbReference type="OrthoDB" id="427849at2759"/>
<feature type="region of interest" description="Disordered" evidence="1">
    <location>
        <begin position="490"/>
        <end position="533"/>
    </location>
</feature>
<feature type="compositionally biased region" description="Polar residues" evidence="1">
    <location>
        <begin position="490"/>
        <end position="505"/>
    </location>
</feature>
<evidence type="ECO:0000313" key="4">
    <source>
        <dbReference type="Proteomes" id="UP000649617"/>
    </source>
</evidence>
<feature type="chain" id="PRO_5032896675" description="Sulfotransferase domain-containing protein" evidence="2">
    <location>
        <begin position="20"/>
        <end position="744"/>
    </location>
</feature>
<organism evidence="3 4">
    <name type="scientific">Symbiodinium pilosum</name>
    <name type="common">Dinoflagellate</name>
    <dbReference type="NCBI Taxonomy" id="2952"/>
    <lineage>
        <taxon>Eukaryota</taxon>
        <taxon>Sar</taxon>
        <taxon>Alveolata</taxon>
        <taxon>Dinophyceae</taxon>
        <taxon>Suessiales</taxon>
        <taxon>Symbiodiniaceae</taxon>
        <taxon>Symbiodinium</taxon>
    </lineage>
</organism>
<dbReference type="EMBL" id="CAJNIZ010007624">
    <property type="protein sequence ID" value="CAE7259711.1"/>
    <property type="molecule type" value="Genomic_DNA"/>
</dbReference>